<feature type="domain" description="PilX/PilW C-terminal" evidence="2">
    <location>
        <begin position="110"/>
        <end position="176"/>
    </location>
</feature>
<dbReference type="Proteomes" id="UP001334501">
    <property type="component" value="Unassembled WGS sequence"/>
</dbReference>
<proteinExistence type="predicted"/>
<keyword evidence="5" id="KW-1185">Reference proteome</keyword>
<keyword evidence="1" id="KW-1133">Transmembrane helix</keyword>
<keyword evidence="1" id="KW-0472">Membrane</keyword>
<reference evidence="4 5" key="1">
    <citation type="journal article" date="2017" name="Curr. Microbiol.">
        <title>Lysobacter zhanggongensis sp. nov. Isolated from a Pit Mud.</title>
        <authorList>
            <person name="Zhang X.F."/>
            <person name="Wang H.H."/>
            <person name="Sun X.Y."/>
            <person name="Pan C.M."/>
        </authorList>
    </citation>
    <scope>NUCLEOTIDE SEQUENCE [LARGE SCALE GENOMIC DNA]</scope>
    <source>
        <strain evidence="4 5">ZGLJ7-1</strain>
    </source>
</reference>
<dbReference type="Pfam" id="PF14341">
    <property type="entry name" value="PilX_N"/>
    <property type="match status" value="1"/>
</dbReference>
<evidence type="ECO:0000313" key="5">
    <source>
        <dbReference type="Proteomes" id="UP001334501"/>
    </source>
</evidence>
<dbReference type="RefSeq" id="WP_412699146.1">
    <property type="nucleotide sequence ID" value="NZ_JAXGFO010000008.1"/>
</dbReference>
<dbReference type="InterPro" id="IPR025746">
    <property type="entry name" value="PilX_N_dom"/>
</dbReference>
<dbReference type="EMBL" id="JAXGFO010000008">
    <property type="protein sequence ID" value="MEG3156823.1"/>
    <property type="molecule type" value="Genomic_DNA"/>
</dbReference>
<accession>A0ABU7YMU9</accession>
<dbReference type="InterPro" id="IPR025205">
    <property type="entry name" value="PilX/PilW_C"/>
</dbReference>
<evidence type="ECO:0000256" key="1">
    <source>
        <dbReference type="SAM" id="Phobius"/>
    </source>
</evidence>
<gene>
    <name evidence="4" type="ORF">SNE33_02760</name>
</gene>
<evidence type="ECO:0000313" key="4">
    <source>
        <dbReference type="EMBL" id="MEG3156823.1"/>
    </source>
</evidence>
<keyword evidence="1" id="KW-0812">Transmembrane</keyword>
<sequence>MSRFPNPGAPRQERGAALIVVLILLLVMTLLGLASLRGTLMEERMSANMYDRSIGFQAAEAALREAETRLLQPGTLAAFPTLADTCNQGLCATPVPAENKPERADDPNFNGWVDATQVSVLGGTPQYFVEYMDEAPGWPLCDREIPRHPSCMRPRYRITARSTAEGRATVILQASFAGS</sequence>
<evidence type="ECO:0000259" key="3">
    <source>
        <dbReference type="Pfam" id="PF14341"/>
    </source>
</evidence>
<feature type="transmembrane region" description="Helical" evidence="1">
    <location>
        <begin position="15"/>
        <end position="36"/>
    </location>
</feature>
<name>A0ABU7YMU9_9GAMM</name>
<dbReference type="Pfam" id="PF13681">
    <property type="entry name" value="PilX"/>
    <property type="match status" value="1"/>
</dbReference>
<comment type="caution">
    <text evidence="4">The sequence shown here is derived from an EMBL/GenBank/DDBJ whole genome shotgun (WGS) entry which is preliminary data.</text>
</comment>
<protein>
    <submittedName>
        <fullName evidence="4">PilX N-terminal domain-containing pilus assembly protein</fullName>
    </submittedName>
</protein>
<evidence type="ECO:0000259" key="2">
    <source>
        <dbReference type="Pfam" id="PF13681"/>
    </source>
</evidence>
<organism evidence="4 5">
    <name type="scientific">Lysobacter zhanggongensis</name>
    <dbReference type="NCBI Taxonomy" id="1774951"/>
    <lineage>
        <taxon>Bacteria</taxon>
        <taxon>Pseudomonadati</taxon>
        <taxon>Pseudomonadota</taxon>
        <taxon>Gammaproteobacteria</taxon>
        <taxon>Lysobacterales</taxon>
        <taxon>Lysobacteraceae</taxon>
        <taxon>Lysobacter</taxon>
    </lineage>
</organism>
<feature type="domain" description="Type 4 fimbrial biogenesis protein PilX N-terminal" evidence="3">
    <location>
        <begin position="14"/>
        <end position="64"/>
    </location>
</feature>